<proteinExistence type="predicted"/>
<gene>
    <name evidence="4" type="ORF">CAL12_20150</name>
</gene>
<dbReference type="EMBL" id="CP021108">
    <property type="protein sequence ID" value="ARP82896.1"/>
    <property type="molecule type" value="Genomic_DNA"/>
</dbReference>
<reference evidence="4 5" key="1">
    <citation type="submission" date="2017-05" db="EMBL/GenBank/DDBJ databases">
        <title>Complete and WGS of Bordetella genogroups.</title>
        <authorList>
            <person name="Spilker T."/>
            <person name="LiPuma J."/>
        </authorList>
    </citation>
    <scope>NUCLEOTIDE SEQUENCE [LARGE SCALE GENOMIC DNA]</scope>
    <source>
        <strain evidence="4 5">AU19157</strain>
    </source>
</reference>
<feature type="compositionally biased region" description="Low complexity" evidence="1">
    <location>
        <begin position="113"/>
        <end position="126"/>
    </location>
</feature>
<evidence type="ECO:0000256" key="2">
    <source>
        <dbReference type="SAM" id="SignalP"/>
    </source>
</evidence>
<evidence type="ECO:0000313" key="4">
    <source>
        <dbReference type="EMBL" id="ARP82896.1"/>
    </source>
</evidence>
<dbReference type="Pfam" id="PF10671">
    <property type="entry name" value="TcpQ"/>
    <property type="match status" value="1"/>
</dbReference>
<dbReference type="RefSeq" id="WP_086066250.1">
    <property type="nucleotide sequence ID" value="NZ_CP021108.1"/>
</dbReference>
<feature type="chain" id="PRO_5013343486" description="Toxin co-regulated pilus biosynthesis protein Q C-terminal domain-containing protein" evidence="2">
    <location>
        <begin position="23"/>
        <end position="312"/>
    </location>
</feature>
<feature type="domain" description="Toxin co-regulated pilus biosynthesis protein Q C-terminal" evidence="3">
    <location>
        <begin position="216"/>
        <end position="296"/>
    </location>
</feature>
<name>A0A1W6YP56_9BORD</name>
<dbReference type="InterPro" id="IPR018927">
    <property type="entry name" value="Pilus_synth_Q_C"/>
</dbReference>
<keyword evidence="5" id="KW-1185">Reference proteome</keyword>
<dbReference type="KEGG" id="bgv:CAL12_20150"/>
<evidence type="ECO:0000313" key="5">
    <source>
        <dbReference type="Proteomes" id="UP000194151"/>
    </source>
</evidence>
<evidence type="ECO:0000256" key="1">
    <source>
        <dbReference type="SAM" id="MobiDB-lite"/>
    </source>
</evidence>
<feature type="compositionally biased region" description="Polar residues" evidence="1">
    <location>
        <begin position="169"/>
        <end position="185"/>
    </location>
</feature>
<dbReference type="OrthoDB" id="8963661at2"/>
<feature type="compositionally biased region" description="Polar residues" evidence="1">
    <location>
        <begin position="133"/>
        <end position="142"/>
    </location>
</feature>
<organism evidence="4 5">
    <name type="scientific">Bordetella genomosp. 8</name>
    <dbReference type="NCBI Taxonomy" id="1416806"/>
    <lineage>
        <taxon>Bacteria</taxon>
        <taxon>Pseudomonadati</taxon>
        <taxon>Pseudomonadota</taxon>
        <taxon>Betaproteobacteria</taxon>
        <taxon>Burkholderiales</taxon>
        <taxon>Alcaligenaceae</taxon>
        <taxon>Bordetella</taxon>
    </lineage>
</organism>
<dbReference type="PROSITE" id="PS51257">
    <property type="entry name" value="PROKAR_LIPOPROTEIN"/>
    <property type="match status" value="1"/>
</dbReference>
<protein>
    <recommendedName>
        <fullName evidence="3">Toxin co-regulated pilus biosynthesis protein Q C-terminal domain-containing protein</fullName>
    </recommendedName>
</protein>
<accession>A0A1W6YP56</accession>
<dbReference type="STRING" id="1416806.CAL12_20150"/>
<feature type="compositionally biased region" description="Low complexity" evidence="1">
    <location>
        <begin position="150"/>
        <end position="164"/>
    </location>
</feature>
<feature type="region of interest" description="Disordered" evidence="1">
    <location>
        <begin position="48"/>
        <end position="191"/>
    </location>
</feature>
<sequence length="312" mass="32127">MKVFVLAAGLSAACLLSACGFAPPKPPIPADSPRVPINRADPRLYDGAPLVAQSSQVAPPAAVPDKATPLAPKAPTPTPVAPAAASKGPSKMAQPEVQAPKSTASPAIPVPVAPAKAEPVPPASKAGVPHTPSKPNTRTPQETAPPPPVASKAASSAKPATPTPAENPADSTTKTGPDQKTSAPVSSAADAPIKTVDTTGVDALKFPPTPIVVKRIWRLGPQDKTVRQALARWAKDASWTFGPEQWEVAFDLPIEASADFPAASFEEATQALTSSIALTDSPVRPCFYANKVLRIIPFNQSCDRTASPTARP</sequence>
<dbReference type="Proteomes" id="UP000194151">
    <property type="component" value="Chromosome"/>
</dbReference>
<evidence type="ECO:0000259" key="3">
    <source>
        <dbReference type="Pfam" id="PF10671"/>
    </source>
</evidence>
<dbReference type="Gene3D" id="3.55.50.70">
    <property type="match status" value="1"/>
</dbReference>
<feature type="signal peptide" evidence="2">
    <location>
        <begin position="1"/>
        <end position="22"/>
    </location>
</feature>
<keyword evidence="2" id="KW-0732">Signal</keyword>
<dbReference type="AlphaFoldDB" id="A0A1W6YP56"/>